<dbReference type="EMBL" id="CP007128">
    <property type="protein sequence ID" value="AHG88749.1"/>
    <property type="molecule type" value="Genomic_DNA"/>
</dbReference>
<feature type="compositionally biased region" description="Low complexity" evidence="1">
    <location>
        <begin position="916"/>
        <end position="929"/>
    </location>
</feature>
<dbReference type="InterPro" id="IPR024983">
    <property type="entry name" value="CHAT_dom"/>
</dbReference>
<feature type="compositionally biased region" description="Basic residues" evidence="1">
    <location>
        <begin position="895"/>
        <end position="915"/>
    </location>
</feature>
<evidence type="ECO:0000259" key="2">
    <source>
        <dbReference type="Pfam" id="PF12770"/>
    </source>
</evidence>
<feature type="region of interest" description="Disordered" evidence="1">
    <location>
        <begin position="888"/>
        <end position="944"/>
    </location>
</feature>
<dbReference type="Gene3D" id="1.25.40.10">
    <property type="entry name" value="Tetratricopeptide repeat domain"/>
    <property type="match status" value="1"/>
</dbReference>
<evidence type="ECO:0000256" key="1">
    <source>
        <dbReference type="SAM" id="MobiDB-lite"/>
    </source>
</evidence>
<keyword evidence="4" id="KW-1185">Reference proteome</keyword>
<dbReference type="KEGG" id="gba:J421_1212"/>
<gene>
    <name evidence="3" type="ORF">J421_1212</name>
</gene>
<evidence type="ECO:0000313" key="4">
    <source>
        <dbReference type="Proteomes" id="UP000019151"/>
    </source>
</evidence>
<evidence type="ECO:0000313" key="3">
    <source>
        <dbReference type="EMBL" id="AHG88749.1"/>
    </source>
</evidence>
<protein>
    <submittedName>
        <fullName evidence="3">CHAT domain protein</fullName>
    </submittedName>
</protein>
<dbReference type="HOGENOM" id="CLU_301637_0_0_0"/>
<dbReference type="InParanoid" id="W0RCE0"/>
<reference evidence="3 4" key="1">
    <citation type="journal article" date="2014" name="Genome Announc.">
        <title>Genome Sequence and Methylome of Soil Bacterium Gemmatirosa kalamazoonensis KBS708T, a Member of the Rarely Cultivated Gemmatimonadetes Phylum.</title>
        <authorList>
            <person name="Debruyn J.M."/>
            <person name="Radosevich M."/>
            <person name="Wommack K.E."/>
            <person name="Polson S.W."/>
            <person name="Hauser L.J."/>
            <person name="Fawaz M.N."/>
            <person name="Korlach J."/>
            <person name="Tsai Y.C."/>
        </authorList>
    </citation>
    <scope>NUCLEOTIDE SEQUENCE [LARGE SCALE GENOMIC DNA]</scope>
    <source>
        <strain evidence="3 4">KBS708</strain>
    </source>
</reference>
<feature type="region of interest" description="Disordered" evidence="1">
    <location>
        <begin position="36"/>
        <end position="56"/>
    </location>
</feature>
<sequence>MIVALLVALHAWAGQPPRVALSAEAAEALVRRAQAAVESGGRRDSSERAAWTRRRQADAGDVAPRLALATMDRLTYRDADAERAYEALARDAGAGATAGAYALLGLGTLRAQQARLTDAEPLLRRAAAALKGAGARAGEAQALVALGAVTSRTAGVDSALRVYDAALRAVPAGDAWLRALAECNVLVARVRKADPAVARLARPTADAARRGANPRAAAACLTALAQDYERRTLIDSALATFDEVAALQRASRNLGGLAIARQWQGYVLYSLKGDLGAGRAALTEALALGARAGTAAAASWASMGLAELATTLGDLGAAGVYARTASDLFARTGDRWGAVQARMHQGDLALLARATTAARAAYEQVARDAPAVSASLAVHAHGRLAYVGLFEGDTAEAGRQLDEARRLAGALGMTAWREEDTYGRALLALQAGRLVEAQARLRAMDTILPPAALPERSDVLTRLAEVRAKAGDIDGAVTALVSSESVLERWRASLPARDLRAAVVQVHKLDWDRDLGFATAVNAIARGGRVEAAFRVSEWRRARVLLEELARRASLSSRGDGGVDAPAVRTEAEVRRVLPESTAVLVFLTGSGNEPTTVFVLARDGVVAADADAVDDHLAELDRFAGLVAAGDDPTELGRRLGAAFLDRALARVPNDVRHLVLVPDGPLHRAPFDLLRGRDGRALVDRYDVTLAPSASVAATWWTHAPRTPLPRLVAFGDPVGVRLDRATGVAAAADSTPPRLPAAAEEARRIGRFAPSAEVLVGAEASEARLRHTALADVGVLHFATHAQMDEWSLLRSALLLAPGGGDDGRVGVDELVGMRVGASLVVLSACRSGAARCSPARGCAGSPRRSWRREPRPWWRRCGRSATARRRRSWSASTGSWRAARGWTTRCTARRSPRAPTARRRPCGRRSRSPATAARAPRCASRGPTSPWRARCSRRSR</sequence>
<organism evidence="3 4">
    <name type="scientific">Gemmatirosa kalamazoonensis</name>
    <dbReference type="NCBI Taxonomy" id="861299"/>
    <lineage>
        <taxon>Bacteria</taxon>
        <taxon>Pseudomonadati</taxon>
        <taxon>Gemmatimonadota</taxon>
        <taxon>Gemmatimonadia</taxon>
        <taxon>Gemmatimonadales</taxon>
        <taxon>Gemmatimonadaceae</taxon>
        <taxon>Gemmatirosa</taxon>
    </lineage>
</organism>
<name>W0RCE0_9BACT</name>
<proteinExistence type="predicted"/>
<dbReference type="SUPFAM" id="SSF48452">
    <property type="entry name" value="TPR-like"/>
    <property type="match status" value="1"/>
</dbReference>
<dbReference type="Pfam" id="PF12770">
    <property type="entry name" value="CHAT"/>
    <property type="match status" value="1"/>
</dbReference>
<dbReference type="STRING" id="861299.J421_1212"/>
<dbReference type="Proteomes" id="UP000019151">
    <property type="component" value="Chromosome"/>
</dbReference>
<dbReference type="PATRIC" id="fig|861299.3.peg.1228"/>
<dbReference type="AlphaFoldDB" id="W0RCE0"/>
<dbReference type="InterPro" id="IPR011990">
    <property type="entry name" value="TPR-like_helical_dom_sf"/>
</dbReference>
<accession>W0RCE0</accession>
<dbReference type="OrthoDB" id="9771112at2"/>
<dbReference type="eggNOG" id="COG4995">
    <property type="taxonomic scope" value="Bacteria"/>
</dbReference>
<feature type="domain" description="CHAT" evidence="2">
    <location>
        <begin position="636"/>
        <end position="848"/>
    </location>
</feature>